<evidence type="ECO:0000313" key="1">
    <source>
        <dbReference type="EMBL" id="QPJ60519.1"/>
    </source>
</evidence>
<gene>
    <name evidence="1" type="ORF">G3M70_00875</name>
</gene>
<organism evidence="1 2">
    <name type="scientific">Candidatus Nitronauta litoralis</name>
    <dbReference type="NCBI Taxonomy" id="2705533"/>
    <lineage>
        <taxon>Bacteria</taxon>
        <taxon>Pseudomonadati</taxon>
        <taxon>Nitrospinota/Tectimicrobiota group</taxon>
        <taxon>Nitrospinota</taxon>
        <taxon>Nitrospinia</taxon>
        <taxon>Nitrospinales</taxon>
        <taxon>Nitrospinaceae</taxon>
        <taxon>Candidatus Nitronauta</taxon>
    </lineage>
</organism>
<name>A0A7T0BT47_9BACT</name>
<evidence type="ECO:0000313" key="2">
    <source>
        <dbReference type="Proteomes" id="UP000594688"/>
    </source>
</evidence>
<dbReference type="Proteomes" id="UP000594688">
    <property type="component" value="Chromosome"/>
</dbReference>
<sequence>MNQKRSYTYELMDGQALLFTVKRLLAEGGAGWQEVGDLMPQGHVEYKPQRVAPLKSGYNFQYQKAGLNLTLYFPEEAFNRLLDILDKERVPQLKSAFQKALPERSGYVIADFKIRGILEDPGLEENSSAREE</sequence>
<proteinExistence type="predicted"/>
<reference evidence="1 2" key="1">
    <citation type="submission" date="2020-02" db="EMBL/GenBank/DDBJ databases">
        <title>Genomic and physiological characterization of two novel Nitrospinaceae genera.</title>
        <authorList>
            <person name="Mueller A.J."/>
            <person name="Jung M.-Y."/>
            <person name="Strachan C.R."/>
            <person name="Herbold C.W."/>
            <person name="Kirkegaard R.H."/>
            <person name="Daims H."/>
        </authorList>
    </citation>
    <scope>NUCLEOTIDE SEQUENCE [LARGE SCALE GENOMIC DNA]</scope>
    <source>
        <strain evidence="1">EB</strain>
    </source>
</reference>
<dbReference type="AlphaFoldDB" id="A0A7T0BT47"/>
<dbReference type="KEGG" id="nli:G3M70_00875"/>
<dbReference type="EMBL" id="CP048685">
    <property type="protein sequence ID" value="QPJ60519.1"/>
    <property type="molecule type" value="Genomic_DNA"/>
</dbReference>
<accession>A0A7T0BT47</accession>
<protein>
    <submittedName>
        <fullName evidence="1">Uncharacterized protein</fullName>
    </submittedName>
</protein>